<dbReference type="PROSITE" id="PS51186">
    <property type="entry name" value="GNAT"/>
    <property type="match status" value="1"/>
</dbReference>
<name>A0A7W5C2M7_9BACL</name>
<reference evidence="2 3" key="1">
    <citation type="submission" date="2020-08" db="EMBL/GenBank/DDBJ databases">
        <title>Genomic Encyclopedia of Type Strains, Phase III (KMG-III): the genomes of soil and plant-associated and newly described type strains.</title>
        <authorList>
            <person name="Whitman W."/>
        </authorList>
    </citation>
    <scope>NUCLEOTIDE SEQUENCE [LARGE SCALE GENOMIC DNA]</scope>
    <source>
        <strain evidence="2 3">CECT 8234</strain>
    </source>
</reference>
<proteinExistence type="predicted"/>
<dbReference type="SUPFAM" id="SSF55729">
    <property type="entry name" value="Acyl-CoA N-acyltransferases (Nat)"/>
    <property type="match status" value="1"/>
</dbReference>
<dbReference type="Gene3D" id="3.40.630.30">
    <property type="match status" value="1"/>
</dbReference>
<accession>A0A7W5C2M7</accession>
<sequence length="165" mass="19614">MLVGQIRLNRLSTAEEAEKIVHFLLSDHSFDDTRYTPGELVHFHELPYRALKEEIYFWYAEDEDGNIIGINCVAENEQKTGGYSWDYMVVHHDYRKVGVAAMLMEQMYDFLKAKQARYLVTYTCDLPEYNRIRQVFEKSGFTLVGRCPDYYYEGEDRLIYHRKLV</sequence>
<comment type="caution">
    <text evidence="2">The sequence shown here is derived from an EMBL/GenBank/DDBJ whole genome shotgun (WGS) entry which is preliminary data.</text>
</comment>
<evidence type="ECO:0000313" key="3">
    <source>
        <dbReference type="Proteomes" id="UP000518605"/>
    </source>
</evidence>
<dbReference type="AlphaFoldDB" id="A0A7W5C2M7"/>
<keyword evidence="3" id="KW-1185">Reference proteome</keyword>
<dbReference type="CDD" id="cd04301">
    <property type="entry name" value="NAT_SF"/>
    <property type="match status" value="1"/>
</dbReference>
<protein>
    <submittedName>
        <fullName evidence="2">GNAT superfamily N-acetyltransferase</fullName>
    </submittedName>
</protein>
<dbReference type="Proteomes" id="UP000518605">
    <property type="component" value="Unassembled WGS sequence"/>
</dbReference>
<gene>
    <name evidence="2" type="ORF">FHS16_000007</name>
</gene>
<dbReference type="Pfam" id="PF00583">
    <property type="entry name" value="Acetyltransf_1"/>
    <property type="match status" value="1"/>
</dbReference>
<evidence type="ECO:0000259" key="1">
    <source>
        <dbReference type="PROSITE" id="PS51186"/>
    </source>
</evidence>
<dbReference type="InterPro" id="IPR000182">
    <property type="entry name" value="GNAT_dom"/>
</dbReference>
<organism evidence="2 3">
    <name type="scientific">Paenibacillus endophyticus</name>
    <dbReference type="NCBI Taxonomy" id="1294268"/>
    <lineage>
        <taxon>Bacteria</taxon>
        <taxon>Bacillati</taxon>
        <taxon>Bacillota</taxon>
        <taxon>Bacilli</taxon>
        <taxon>Bacillales</taxon>
        <taxon>Paenibacillaceae</taxon>
        <taxon>Paenibacillus</taxon>
    </lineage>
</organism>
<keyword evidence="2" id="KW-0808">Transferase</keyword>
<feature type="domain" description="N-acetyltransferase" evidence="1">
    <location>
        <begin position="6"/>
        <end position="165"/>
    </location>
</feature>
<dbReference type="InterPro" id="IPR016181">
    <property type="entry name" value="Acyl_CoA_acyltransferase"/>
</dbReference>
<dbReference type="RefSeq" id="WP_183557132.1">
    <property type="nucleotide sequence ID" value="NZ_CBCSLB010000001.1"/>
</dbReference>
<evidence type="ECO:0000313" key="2">
    <source>
        <dbReference type="EMBL" id="MBB3149975.1"/>
    </source>
</evidence>
<dbReference type="EMBL" id="JACHXW010000001">
    <property type="protein sequence ID" value="MBB3149975.1"/>
    <property type="molecule type" value="Genomic_DNA"/>
</dbReference>
<dbReference type="GO" id="GO:0016747">
    <property type="term" value="F:acyltransferase activity, transferring groups other than amino-acyl groups"/>
    <property type="evidence" value="ECO:0007669"/>
    <property type="project" value="InterPro"/>
</dbReference>